<evidence type="ECO:0000256" key="1">
    <source>
        <dbReference type="ARBA" id="ARBA00004196"/>
    </source>
</evidence>
<dbReference type="FunFam" id="2.40.420.20:FF:000001">
    <property type="entry name" value="Efflux RND transporter periplasmic adaptor subunit"/>
    <property type="match status" value="1"/>
</dbReference>
<organism evidence="7 8">
    <name type="scientific">Bradyrhizobium ivorense</name>
    <dbReference type="NCBI Taxonomy" id="2511166"/>
    <lineage>
        <taxon>Bacteria</taxon>
        <taxon>Pseudomonadati</taxon>
        <taxon>Pseudomonadota</taxon>
        <taxon>Alphaproteobacteria</taxon>
        <taxon>Hyphomicrobiales</taxon>
        <taxon>Nitrobacteraceae</taxon>
        <taxon>Bradyrhizobium</taxon>
    </lineage>
</organism>
<evidence type="ECO:0000259" key="4">
    <source>
        <dbReference type="Pfam" id="PF25917"/>
    </source>
</evidence>
<evidence type="ECO:0000313" key="7">
    <source>
        <dbReference type="EMBL" id="VIO68590.1"/>
    </source>
</evidence>
<protein>
    <submittedName>
        <fullName evidence="7">Solvent efflux pump periplasmic linker SrpA</fullName>
    </submittedName>
</protein>
<dbReference type="Pfam" id="PF25917">
    <property type="entry name" value="BSH_RND"/>
    <property type="match status" value="1"/>
</dbReference>
<feature type="domain" description="Multidrug resistance protein MdtA-like beta-barrel" evidence="5">
    <location>
        <begin position="254"/>
        <end position="344"/>
    </location>
</feature>
<name>A0A508T2A8_9BRAD</name>
<dbReference type="GO" id="GO:0046677">
    <property type="term" value="P:response to antibiotic"/>
    <property type="evidence" value="ECO:0007669"/>
    <property type="project" value="TreeGrafter"/>
</dbReference>
<keyword evidence="8" id="KW-1185">Reference proteome</keyword>
<comment type="similarity">
    <text evidence="2">Belongs to the membrane fusion protein (MFP) (TC 8.A.1) family.</text>
</comment>
<dbReference type="Pfam" id="PF25967">
    <property type="entry name" value="RND-MFP_C"/>
    <property type="match status" value="1"/>
</dbReference>
<comment type="caution">
    <text evidence="7">The sequence shown here is derived from an EMBL/GenBank/DDBJ whole genome shotgun (WGS) entry which is preliminary data.</text>
</comment>
<dbReference type="GO" id="GO:0022857">
    <property type="term" value="F:transmembrane transporter activity"/>
    <property type="evidence" value="ECO:0007669"/>
    <property type="project" value="InterPro"/>
</dbReference>
<dbReference type="NCBIfam" id="TIGR01730">
    <property type="entry name" value="RND_mfp"/>
    <property type="match status" value="1"/>
</dbReference>
<dbReference type="GO" id="GO:0005886">
    <property type="term" value="C:plasma membrane"/>
    <property type="evidence" value="ECO:0007669"/>
    <property type="project" value="UniProtKB-SubCell"/>
</dbReference>
<dbReference type="Gene3D" id="2.40.50.100">
    <property type="match status" value="1"/>
</dbReference>
<dbReference type="SUPFAM" id="SSF111369">
    <property type="entry name" value="HlyD-like secretion proteins"/>
    <property type="match status" value="1"/>
</dbReference>
<comment type="subcellular location">
    <subcellularLocation>
        <location evidence="1">Cell envelope</location>
    </subcellularLocation>
</comment>
<dbReference type="InterPro" id="IPR006143">
    <property type="entry name" value="RND_pump_MFP"/>
</dbReference>
<evidence type="ECO:0000259" key="5">
    <source>
        <dbReference type="Pfam" id="PF25944"/>
    </source>
</evidence>
<reference evidence="7" key="1">
    <citation type="submission" date="2019-02" db="EMBL/GenBank/DDBJ databases">
        <authorList>
            <person name="Pothier F.J."/>
        </authorList>
    </citation>
    <scope>NUCLEOTIDE SEQUENCE</scope>
    <source>
        <strain evidence="7">CI-1B</strain>
    </source>
</reference>
<dbReference type="EMBL" id="CAADFC020000007">
    <property type="protein sequence ID" value="VIO68590.1"/>
    <property type="molecule type" value="Genomic_DNA"/>
</dbReference>
<evidence type="ECO:0000259" key="6">
    <source>
        <dbReference type="Pfam" id="PF25967"/>
    </source>
</evidence>
<dbReference type="Pfam" id="PF25944">
    <property type="entry name" value="Beta-barrel_RND"/>
    <property type="match status" value="1"/>
</dbReference>
<feature type="domain" description="Multidrug resistance protein MdtA-like barrel-sandwich hybrid" evidence="4">
    <location>
        <begin position="107"/>
        <end position="250"/>
    </location>
</feature>
<dbReference type="Gene3D" id="2.40.420.20">
    <property type="match status" value="1"/>
</dbReference>
<feature type="domain" description="Multidrug resistance protein MdtA-like C-terminal permuted SH3" evidence="6">
    <location>
        <begin position="348"/>
        <end position="410"/>
    </location>
</feature>
<dbReference type="AlphaFoldDB" id="A0A508T2A8"/>
<dbReference type="Gene3D" id="1.10.287.470">
    <property type="entry name" value="Helix hairpin bin"/>
    <property type="match status" value="1"/>
</dbReference>
<dbReference type="PANTHER" id="PTHR30158">
    <property type="entry name" value="ACRA/E-RELATED COMPONENT OF DRUG EFFLUX TRANSPORTER"/>
    <property type="match status" value="1"/>
</dbReference>
<evidence type="ECO:0000256" key="2">
    <source>
        <dbReference type="ARBA" id="ARBA00009477"/>
    </source>
</evidence>
<dbReference type="PANTHER" id="PTHR30158:SF3">
    <property type="entry name" value="MULTIDRUG EFFLUX PUMP SUBUNIT ACRA-RELATED"/>
    <property type="match status" value="1"/>
</dbReference>
<proteinExistence type="inferred from homology"/>
<evidence type="ECO:0000256" key="3">
    <source>
        <dbReference type="SAM" id="Coils"/>
    </source>
</evidence>
<feature type="coiled-coil region" evidence="3">
    <location>
        <begin position="148"/>
        <end position="213"/>
    </location>
</feature>
<dbReference type="Proteomes" id="UP000328092">
    <property type="component" value="Unassembled WGS sequence"/>
</dbReference>
<dbReference type="InterPro" id="IPR058625">
    <property type="entry name" value="MdtA-like_BSH"/>
</dbReference>
<accession>A0A508T2A8</accession>
<dbReference type="Gene3D" id="2.40.30.170">
    <property type="match status" value="1"/>
</dbReference>
<keyword evidence="3" id="KW-0175">Coiled coil</keyword>
<dbReference type="InterPro" id="IPR058627">
    <property type="entry name" value="MdtA-like_C"/>
</dbReference>
<sequence>MSRRETHCVAATGFYFHGINAAVFVVAPPFVCSHQSGATISMSGLRAQSACIALMLAAMAPLLAGCDDANTAVAAVQAPEPDVSVVTVRPQARAMVRELPGRIAPTRVSEVRPRVSGIIVNRMFSQGSEVKVGDPLYQIDPRPFEVDLQSAEAALSRAKAVQEQASLQARRIATLTSQRAAPESENEKAIATLKQAEADVQGREAEVARAKLNLDYATIRAPIDGTIGAALVSEGALVVQNDASSLATIQQLDPIYADFQQSVTEMNQLRRAFENGDLDRIAPDAMKVRLVLDDGSIYSVPGKLLFSDAKVDAYTGQVTLRGEFPNPNRILLPGMYVRVQIEQGIDSDAIAVPQQAVQRNGGGGSEVFVVKADNHVAVQPVRTGSLQGGTWFITEGLKAGDKVVVEGFQKFAAGDKVRPLPWREVDAAAAPADTQQAAHAVR</sequence>
<gene>
    <name evidence="7" type="primary">srpA_2</name>
    <name evidence="7" type="ORF">CI1B_22130</name>
</gene>
<dbReference type="InterPro" id="IPR058626">
    <property type="entry name" value="MdtA-like_b-barrel"/>
</dbReference>
<evidence type="ECO:0000313" key="8">
    <source>
        <dbReference type="Proteomes" id="UP000328092"/>
    </source>
</evidence>